<dbReference type="GO" id="GO:0032541">
    <property type="term" value="C:cortical endoplasmic reticulum"/>
    <property type="evidence" value="ECO:0007669"/>
    <property type="project" value="EnsemblFungi"/>
</dbReference>
<dbReference type="FunCoup" id="G3AFI4">
    <property type="interactions" value="176"/>
</dbReference>
<dbReference type="Proteomes" id="UP000000709">
    <property type="component" value="Unassembled WGS sequence"/>
</dbReference>
<feature type="transmembrane region" description="Helical" evidence="11">
    <location>
        <begin position="119"/>
        <end position="140"/>
    </location>
</feature>
<evidence type="ECO:0000313" key="15">
    <source>
        <dbReference type="Proteomes" id="UP000000709"/>
    </source>
</evidence>
<evidence type="ECO:0000256" key="2">
    <source>
        <dbReference type="ARBA" id="ARBA00022679"/>
    </source>
</evidence>
<evidence type="ECO:0000313" key="14">
    <source>
        <dbReference type="EMBL" id="EGW34973.1"/>
    </source>
</evidence>
<evidence type="ECO:0000256" key="4">
    <source>
        <dbReference type="ARBA" id="ARBA00022989"/>
    </source>
</evidence>
<dbReference type="KEGG" id="spaa:SPAPADRAFT_58097"/>
<keyword evidence="8 11" id="KW-0012">Acyltransferase</keyword>
<comment type="similarity">
    <text evidence="9">Belongs to the DHHC palmitoyltransferase family. ERF2/ZDHHC9 subfamily.</text>
</comment>
<dbReference type="GeneID" id="18872320"/>
<comment type="catalytic activity">
    <reaction evidence="10 11">
        <text>L-cysteinyl-[protein] + hexadecanoyl-CoA = S-hexadecanoyl-L-cysteinyl-[protein] + CoA</text>
        <dbReference type="Rhea" id="RHEA:36683"/>
        <dbReference type="Rhea" id="RHEA-COMP:10131"/>
        <dbReference type="Rhea" id="RHEA-COMP:11032"/>
        <dbReference type="ChEBI" id="CHEBI:29950"/>
        <dbReference type="ChEBI" id="CHEBI:57287"/>
        <dbReference type="ChEBI" id="CHEBI:57379"/>
        <dbReference type="ChEBI" id="CHEBI:74151"/>
        <dbReference type="EC" id="2.3.1.225"/>
    </reaction>
</comment>
<dbReference type="PANTHER" id="PTHR22883">
    <property type="entry name" value="ZINC FINGER DHHC DOMAIN CONTAINING PROTEIN"/>
    <property type="match status" value="1"/>
</dbReference>
<dbReference type="GO" id="GO:0006612">
    <property type="term" value="P:protein targeting to membrane"/>
    <property type="evidence" value="ECO:0007669"/>
    <property type="project" value="EnsemblFungi"/>
</dbReference>
<keyword evidence="5 11" id="KW-0472">Membrane</keyword>
<feature type="domain" description="Palmitoyltransferase DHHC" evidence="13">
    <location>
        <begin position="217"/>
        <end position="345"/>
    </location>
</feature>
<dbReference type="PROSITE" id="PS50216">
    <property type="entry name" value="DHHC"/>
    <property type="match status" value="1"/>
</dbReference>
<feature type="transmembrane region" description="Helical" evidence="11">
    <location>
        <begin position="152"/>
        <end position="169"/>
    </location>
</feature>
<comment type="domain">
    <text evidence="11">The DHHC domain is required for palmitoyltransferase activity.</text>
</comment>
<dbReference type="InParanoid" id="G3AFI4"/>
<evidence type="ECO:0000256" key="7">
    <source>
        <dbReference type="ARBA" id="ARBA00023288"/>
    </source>
</evidence>
<dbReference type="OMA" id="CGTCHIW"/>
<accession>G3AFI4</accession>
<evidence type="ECO:0000259" key="13">
    <source>
        <dbReference type="Pfam" id="PF01529"/>
    </source>
</evidence>
<dbReference type="GO" id="GO:0005789">
    <property type="term" value="C:endoplasmic reticulum membrane"/>
    <property type="evidence" value="ECO:0007669"/>
    <property type="project" value="UniProtKB-SubCell"/>
</dbReference>
<evidence type="ECO:0000256" key="12">
    <source>
        <dbReference type="SAM" id="MobiDB-lite"/>
    </source>
</evidence>
<sequence length="407" mass="47239">MTVQGVSYSPTQPVSPQRSIGESTGSTAAETIPSSHASKATPTSNDPPKLSLLHKFITNWLIMDPALLDKYKHTYEENVVNSSTRQSRRRRHIRNYQIQKHKDMKYIYFFGGRFRTIKAMPITILTGAAIVIPSVLFWIFEASWIWHNIHPAAVIMLSYICWLCFMFYFKSSTSDPGVVPRNIHIPKSLTSNTVKLPPEEYFNTISLPGHNHCKVQVKYCPTCHIWRPPRTSHCSVCQACIISHDHHCVYLNNCIGERNYRYFLWFLLTAVLSCLYMLIITIVHLCYYRIVSSDITTFGHSVKKYPVALLLFIYSVLALIYPFLLLLFHIFLTAQNLTTREYLNYVYKRRNNTYVNVFDTHNIFKNLYINWLGKSSGVALVRPRDKYEPGDLRFEQVLPLELFTKES</sequence>
<keyword evidence="3 11" id="KW-0812">Transmembrane</keyword>
<evidence type="ECO:0000256" key="3">
    <source>
        <dbReference type="ARBA" id="ARBA00022692"/>
    </source>
</evidence>
<dbReference type="OrthoDB" id="9909019at2759"/>
<keyword evidence="4 11" id="KW-1133">Transmembrane helix</keyword>
<evidence type="ECO:0000256" key="9">
    <source>
        <dbReference type="ARBA" id="ARBA00023463"/>
    </source>
</evidence>
<dbReference type="AlphaFoldDB" id="G3AFI4"/>
<evidence type="ECO:0000256" key="11">
    <source>
        <dbReference type="RuleBase" id="RU079119"/>
    </source>
</evidence>
<dbReference type="InterPro" id="IPR039859">
    <property type="entry name" value="PFA4/ZDH16/20/ERF2-like"/>
</dbReference>
<organism evidence="15">
    <name type="scientific">Spathaspora passalidarum (strain NRRL Y-27907 / 11-Y1)</name>
    <dbReference type="NCBI Taxonomy" id="619300"/>
    <lineage>
        <taxon>Eukaryota</taxon>
        <taxon>Fungi</taxon>
        <taxon>Dikarya</taxon>
        <taxon>Ascomycota</taxon>
        <taxon>Saccharomycotina</taxon>
        <taxon>Pichiomycetes</taxon>
        <taxon>Debaryomycetaceae</taxon>
        <taxon>Spathaspora</taxon>
    </lineage>
</organism>
<evidence type="ECO:0000256" key="1">
    <source>
        <dbReference type="ARBA" id="ARBA00004477"/>
    </source>
</evidence>
<dbReference type="GO" id="GO:0019706">
    <property type="term" value="F:protein-cysteine S-palmitoyltransferase activity"/>
    <property type="evidence" value="ECO:0007669"/>
    <property type="project" value="UniProtKB-EC"/>
</dbReference>
<dbReference type="GO" id="GO:0005794">
    <property type="term" value="C:Golgi apparatus"/>
    <property type="evidence" value="ECO:0007669"/>
    <property type="project" value="TreeGrafter"/>
</dbReference>
<dbReference type="eggNOG" id="KOG1311">
    <property type="taxonomic scope" value="Eukaryota"/>
</dbReference>
<dbReference type="GO" id="GO:0031211">
    <property type="term" value="C:endoplasmic reticulum palmitoyltransferase complex"/>
    <property type="evidence" value="ECO:0007669"/>
    <property type="project" value="EnsemblFungi"/>
</dbReference>
<dbReference type="GO" id="GO:0097038">
    <property type="term" value="C:perinuclear endoplasmic reticulum"/>
    <property type="evidence" value="ECO:0007669"/>
    <property type="project" value="EnsemblFungi"/>
</dbReference>
<dbReference type="Pfam" id="PF01529">
    <property type="entry name" value="DHHC"/>
    <property type="match status" value="1"/>
</dbReference>
<dbReference type="HOGENOM" id="CLU_047581_1_0_1"/>
<evidence type="ECO:0000256" key="8">
    <source>
        <dbReference type="ARBA" id="ARBA00023315"/>
    </source>
</evidence>
<keyword evidence="7" id="KW-0449">Lipoprotein</keyword>
<dbReference type="EC" id="2.3.1.225" evidence="11"/>
<evidence type="ECO:0000256" key="6">
    <source>
        <dbReference type="ARBA" id="ARBA00023139"/>
    </source>
</evidence>
<dbReference type="PANTHER" id="PTHR22883:SF43">
    <property type="entry name" value="PALMITOYLTRANSFERASE APP"/>
    <property type="match status" value="1"/>
</dbReference>
<feature type="transmembrane region" description="Helical" evidence="11">
    <location>
        <begin position="262"/>
        <end position="285"/>
    </location>
</feature>
<dbReference type="RefSeq" id="XP_007372385.1">
    <property type="nucleotide sequence ID" value="XM_007372323.1"/>
</dbReference>
<reference evidence="14 15" key="1">
    <citation type="journal article" date="2011" name="Proc. Natl. Acad. Sci. U.S.A.">
        <title>Comparative genomics of xylose-fermenting fungi for enhanced biofuel production.</title>
        <authorList>
            <person name="Wohlbach D.J."/>
            <person name="Kuo A."/>
            <person name="Sato T.K."/>
            <person name="Potts K.M."/>
            <person name="Salamov A.A."/>
            <person name="LaButti K.M."/>
            <person name="Sun H."/>
            <person name="Clum A."/>
            <person name="Pangilinan J.L."/>
            <person name="Lindquist E.A."/>
            <person name="Lucas S."/>
            <person name="Lapidus A."/>
            <person name="Jin M."/>
            <person name="Gunawan C."/>
            <person name="Balan V."/>
            <person name="Dale B.E."/>
            <person name="Jeffries T.W."/>
            <person name="Zinkel R."/>
            <person name="Barry K.W."/>
            <person name="Grigoriev I.V."/>
            <person name="Gasch A.P."/>
        </authorList>
    </citation>
    <scope>NUCLEOTIDE SEQUENCE [LARGE SCALE GENOMIC DNA]</scope>
    <source>
        <strain evidence="15">NRRL Y-27907 / 11-Y1</strain>
    </source>
</reference>
<evidence type="ECO:0000256" key="5">
    <source>
        <dbReference type="ARBA" id="ARBA00023136"/>
    </source>
</evidence>
<keyword evidence="2 11" id="KW-0808">Transferase</keyword>
<feature type="region of interest" description="Disordered" evidence="12">
    <location>
        <begin position="1"/>
        <end position="46"/>
    </location>
</feature>
<name>G3AFI4_SPAPN</name>
<dbReference type="EMBL" id="GL996499">
    <property type="protein sequence ID" value="EGW34973.1"/>
    <property type="molecule type" value="Genomic_DNA"/>
</dbReference>
<keyword evidence="6" id="KW-0564">Palmitate</keyword>
<comment type="subcellular location">
    <subcellularLocation>
        <location evidence="1">Endoplasmic reticulum membrane</location>
        <topology evidence="1">Multi-pass membrane protein</topology>
    </subcellularLocation>
</comment>
<keyword evidence="15" id="KW-1185">Reference proteome</keyword>
<dbReference type="InterPro" id="IPR001594">
    <property type="entry name" value="Palmitoyltrfase_DHHC"/>
</dbReference>
<proteinExistence type="inferred from homology"/>
<feature type="transmembrane region" description="Helical" evidence="11">
    <location>
        <begin position="305"/>
        <end position="332"/>
    </location>
</feature>
<protein>
    <recommendedName>
        <fullName evidence="11">Palmitoyltransferase</fullName>
        <ecNumber evidence="11">2.3.1.225</ecNumber>
    </recommendedName>
</protein>
<gene>
    <name evidence="14" type="ORF">SPAPADRAFT_58097</name>
</gene>
<evidence type="ECO:0000256" key="10">
    <source>
        <dbReference type="ARBA" id="ARBA00048048"/>
    </source>
</evidence>